<evidence type="ECO:0000313" key="1">
    <source>
        <dbReference type="EMBL" id="MPC23732.1"/>
    </source>
</evidence>
<accession>A0A5B7DQ08</accession>
<keyword evidence="2" id="KW-1185">Reference proteome</keyword>
<name>A0A5B7DQ08_PORTR</name>
<dbReference type="Proteomes" id="UP000324222">
    <property type="component" value="Unassembled WGS sequence"/>
</dbReference>
<reference evidence="1 2" key="1">
    <citation type="submission" date="2019-05" db="EMBL/GenBank/DDBJ databases">
        <title>Another draft genome of Portunus trituberculatus and its Hox gene families provides insights of decapod evolution.</title>
        <authorList>
            <person name="Jeong J.-H."/>
            <person name="Song I."/>
            <person name="Kim S."/>
            <person name="Choi T."/>
            <person name="Kim D."/>
            <person name="Ryu S."/>
            <person name="Kim W."/>
        </authorList>
    </citation>
    <scope>NUCLEOTIDE SEQUENCE [LARGE SCALE GENOMIC DNA]</scope>
    <source>
        <tissue evidence="1">Muscle</tissue>
    </source>
</reference>
<comment type="caution">
    <text evidence="1">The sequence shown here is derived from an EMBL/GenBank/DDBJ whole genome shotgun (WGS) entry which is preliminary data.</text>
</comment>
<protein>
    <submittedName>
        <fullName evidence="1">Uncharacterized protein</fullName>
    </submittedName>
</protein>
<dbReference type="EMBL" id="VSRR010001245">
    <property type="protein sequence ID" value="MPC23732.1"/>
    <property type="molecule type" value="Genomic_DNA"/>
</dbReference>
<evidence type="ECO:0000313" key="2">
    <source>
        <dbReference type="Proteomes" id="UP000324222"/>
    </source>
</evidence>
<dbReference type="AlphaFoldDB" id="A0A5B7DQ08"/>
<sequence length="85" mass="9387">MKPCVQASGFGVEKRGRAGESNNVSLELLVRGERVEGWLNNPLEILSMYTIRAFGVLVARVPRCVTRCRLRHEAQKGGQSLVPGH</sequence>
<gene>
    <name evidence="1" type="ORF">E2C01_016793</name>
</gene>
<proteinExistence type="predicted"/>
<organism evidence="1 2">
    <name type="scientific">Portunus trituberculatus</name>
    <name type="common">Swimming crab</name>
    <name type="synonym">Neptunus trituberculatus</name>
    <dbReference type="NCBI Taxonomy" id="210409"/>
    <lineage>
        <taxon>Eukaryota</taxon>
        <taxon>Metazoa</taxon>
        <taxon>Ecdysozoa</taxon>
        <taxon>Arthropoda</taxon>
        <taxon>Crustacea</taxon>
        <taxon>Multicrustacea</taxon>
        <taxon>Malacostraca</taxon>
        <taxon>Eumalacostraca</taxon>
        <taxon>Eucarida</taxon>
        <taxon>Decapoda</taxon>
        <taxon>Pleocyemata</taxon>
        <taxon>Brachyura</taxon>
        <taxon>Eubrachyura</taxon>
        <taxon>Portunoidea</taxon>
        <taxon>Portunidae</taxon>
        <taxon>Portuninae</taxon>
        <taxon>Portunus</taxon>
    </lineage>
</organism>